<dbReference type="OrthoDB" id="193769at2157"/>
<accession>M0A7E6</accession>
<gene>
    <name evidence="2" type="ORF">C484_05772</name>
</gene>
<evidence type="ECO:0000313" key="3">
    <source>
        <dbReference type="Proteomes" id="UP000011648"/>
    </source>
</evidence>
<feature type="compositionally biased region" description="Basic and acidic residues" evidence="1">
    <location>
        <begin position="21"/>
        <end position="38"/>
    </location>
</feature>
<dbReference type="STRING" id="1230458.C484_05772"/>
<name>M0A7E6_9EURY</name>
<feature type="compositionally biased region" description="Low complexity" evidence="1">
    <location>
        <begin position="8"/>
        <end position="20"/>
    </location>
</feature>
<evidence type="ECO:0000256" key="1">
    <source>
        <dbReference type="SAM" id="MobiDB-lite"/>
    </source>
</evidence>
<dbReference type="Proteomes" id="UP000011648">
    <property type="component" value="Unassembled WGS sequence"/>
</dbReference>
<evidence type="ECO:0008006" key="4">
    <source>
        <dbReference type="Google" id="ProtNLM"/>
    </source>
</evidence>
<dbReference type="RefSeq" id="WP_006824986.1">
    <property type="nucleotide sequence ID" value="NZ_AOIL01000017.1"/>
</dbReference>
<evidence type="ECO:0000313" key="2">
    <source>
        <dbReference type="EMBL" id="ELY94459.1"/>
    </source>
</evidence>
<dbReference type="EMBL" id="AOIL01000017">
    <property type="protein sequence ID" value="ELY94459.1"/>
    <property type="molecule type" value="Genomic_DNA"/>
</dbReference>
<dbReference type="PATRIC" id="fig|1230458.4.peg.1163"/>
<keyword evidence="3" id="KW-1185">Reference proteome</keyword>
<reference evidence="2 3" key="1">
    <citation type="journal article" date="2014" name="PLoS Genet.">
        <title>Phylogenetically driven sequencing of extremely halophilic archaea reveals strategies for static and dynamic osmo-response.</title>
        <authorList>
            <person name="Becker E.A."/>
            <person name="Seitzer P.M."/>
            <person name="Tritt A."/>
            <person name="Larsen D."/>
            <person name="Krusor M."/>
            <person name="Yao A.I."/>
            <person name="Wu D."/>
            <person name="Madern D."/>
            <person name="Eisen J.A."/>
            <person name="Darling A.E."/>
            <person name="Facciotti M.T."/>
        </authorList>
    </citation>
    <scope>NUCLEOTIDE SEQUENCE [LARGE SCALE GENOMIC DNA]</scope>
    <source>
        <strain evidence="2 3">DSM 12281</strain>
    </source>
</reference>
<dbReference type="AlphaFoldDB" id="M0A7E6"/>
<proteinExistence type="predicted"/>
<protein>
    <recommendedName>
        <fullName evidence="4">Small CPxCG-related zinc finger protein</fullName>
    </recommendedName>
</protein>
<feature type="region of interest" description="Disordered" evidence="1">
    <location>
        <begin position="1"/>
        <end position="40"/>
    </location>
</feature>
<sequence length="72" mass="7515">MTDEFASDRSTAGTDSGSDSSADRDGSADSDDRRRCPRCDTPILRTTVIGPTEAIAGPCGCRVAPPVPDRSD</sequence>
<organism evidence="2 3">
    <name type="scientific">Natrialba taiwanensis DSM 12281</name>
    <dbReference type="NCBI Taxonomy" id="1230458"/>
    <lineage>
        <taxon>Archaea</taxon>
        <taxon>Methanobacteriati</taxon>
        <taxon>Methanobacteriota</taxon>
        <taxon>Stenosarchaea group</taxon>
        <taxon>Halobacteria</taxon>
        <taxon>Halobacteriales</taxon>
        <taxon>Natrialbaceae</taxon>
        <taxon>Natrialba</taxon>
    </lineage>
</organism>
<comment type="caution">
    <text evidence="2">The sequence shown here is derived from an EMBL/GenBank/DDBJ whole genome shotgun (WGS) entry which is preliminary data.</text>
</comment>